<sequence>MGCPRTSTAAIFALSAHQHSSSSGTRYGSDRIATSAAVAATPINCRSRTCAASQWFRLSCTTCTLPAGRRTENFRARGCFCQRGT</sequence>
<proteinExistence type="predicted"/>
<name>A0A2M4D3U3_ANODA</name>
<evidence type="ECO:0000313" key="1">
    <source>
        <dbReference type="EMBL" id="MBW72171.1"/>
    </source>
</evidence>
<protein>
    <submittedName>
        <fullName evidence="1">Putative secreted protein</fullName>
    </submittedName>
</protein>
<dbReference type="EMBL" id="GGFL01007993">
    <property type="protein sequence ID" value="MBW72171.1"/>
    <property type="molecule type" value="Transcribed_RNA"/>
</dbReference>
<organism evidence="1">
    <name type="scientific">Anopheles darlingi</name>
    <name type="common">Mosquito</name>
    <dbReference type="NCBI Taxonomy" id="43151"/>
    <lineage>
        <taxon>Eukaryota</taxon>
        <taxon>Metazoa</taxon>
        <taxon>Ecdysozoa</taxon>
        <taxon>Arthropoda</taxon>
        <taxon>Hexapoda</taxon>
        <taxon>Insecta</taxon>
        <taxon>Pterygota</taxon>
        <taxon>Neoptera</taxon>
        <taxon>Endopterygota</taxon>
        <taxon>Diptera</taxon>
        <taxon>Nematocera</taxon>
        <taxon>Culicoidea</taxon>
        <taxon>Culicidae</taxon>
        <taxon>Anophelinae</taxon>
        <taxon>Anopheles</taxon>
    </lineage>
</organism>
<reference evidence="1" key="1">
    <citation type="submission" date="2018-01" db="EMBL/GenBank/DDBJ databases">
        <title>An insight into the sialome of Amazonian anophelines.</title>
        <authorList>
            <person name="Ribeiro J.M."/>
            <person name="Scarpassa V."/>
            <person name="Calvo E."/>
        </authorList>
    </citation>
    <scope>NUCLEOTIDE SEQUENCE</scope>
</reference>
<accession>A0A2M4D3U3</accession>
<dbReference type="AlphaFoldDB" id="A0A2M4D3U3"/>